<dbReference type="InterPro" id="IPR053182">
    <property type="entry name" value="YobU-like_regulator"/>
</dbReference>
<feature type="domain" description="AraC effector-binding" evidence="1">
    <location>
        <begin position="3"/>
        <end position="157"/>
    </location>
</feature>
<evidence type="ECO:0000259" key="1">
    <source>
        <dbReference type="SMART" id="SM00871"/>
    </source>
</evidence>
<gene>
    <name evidence="2" type="ORF">ATF69_1303</name>
</gene>
<accession>A0A561XTJ7</accession>
<dbReference type="EMBL" id="VJWE01000011">
    <property type="protein sequence ID" value="TWG39432.1"/>
    <property type="molecule type" value="Genomic_DNA"/>
</dbReference>
<dbReference type="Proteomes" id="UP000321485">
    <property type="component" value="Unassembled WGS sequence"/>
</dbReference>
<evidence type="ECO:0000313" key="3">
    <source>
        <dbReference type="Proteomes" id="UP000321485"/>
    </source>
</evidence>
<dbReference type="Gene3D" id="3.20.80.10">
    <property type="entry name" value="Regulatory factor, effector binding domain"/>
    <property type="match status" value="1"/>
</dbReference>
<dbReference type="SUPFAM" id="SSF55136">
    <property type="entry name" value="Probable bacterial effector-binding domain"/>
    <property type="match status" value="1"/>
</dbReference>
<dbReference type="Pfam" id="PF14526">
    <property type="entry name" value="Cass2"/>
    <property type="match status" value="1"/>
</dbReference>
<proteinExistence type="predicted"/>
<dbReference type="InterPro" id="IPR011256">
    <property type="entry name" value="Reg_factor_effector_dom_sf"/>
</dbReference>
<dbReference type="RefSeq" id="WP_056742204.1">
    <property type="nucleotide sequence ID" value="NZ_CAXUSK020000001.1"/>
</dbReference>
<sequence>MTTTPTMTPVAAFHVTGLTVRTRNRDEMDPATARIGGLWDRFFSQSWERNLPGRGEDGRIFGVYSGYESDEHGAFDVTAGVAVPPPVTSVPGAVQIAVQAGDYLVFHGHGTMPQMVIDAWGEVWRYFAAHPQVPRRFGTDFELYEGPDRVAIHIGIAPSAPRA</sequence>
<dbReference type="SMART" id="SM00871">
    <property type="entry name" value="AraC_E_bind"/>
    <property type="match status" value="1"/>
</dbReference>
<dbReference type="PANTHER" id="PTHR36444">
    <property type="entry name" value="TRANSCRIPTIONAL REGULATOR PROTEIN YOBU-RELATED"/>
    <property type="match status" value="1"/>
</dbReference>
<comment type="caution">
    <text evidence="2">The sequence shown here is derived from an EMBL/GenBank/DDBJ whole genome shotgun (WGS) entry which is preliminary data.</text>
</comment>
<dbReference type="GeneID" id="51110374"/>
<dbReference type="AlphaFoldDB" id="A0A561XTJ7"/>
<reference evidence="2 3" key="1">
    <citation type="journal article" date="2015" name="Stand. Genomic Sci.">
        <title>Genomic Encyclopedia of Bacterial and Archaeal Type Strains, Phase III: the genomes of soil and plant-associated and newly described type strains.</title>
        <authorList>
            <person name="Whitman W.B."/>
            <person name="Woyke T."/>
            <person name="Klenk H.P."/>
            <person name="Zhou Y."/>
            <person name="Lilburn T.G."/>
            <person name="Beck B.J."/>
            <person name="De Vos P."/>
            <person name="Vandamme P."/>
            <person name="Eisen J.A."/>
            <person name="Garrity G."/>
            <person name="Hugenholtz P."/>
            <person name="Kyrpides N.C."/>
        </authorList>
    </citation>
    <scope>NUCLEOTIDE SEQUENCE [LARGE SCALE GENOMIC DNA]</scope>
    <source>
        <strain evidence="2 3">DSM 64</strain>
    </source>
</reference>
<dbReference type="PANTHER" id="PTHR36444:SF2">
    <property type="entry name" value="TRANSCRIPTIONAL REGULATOR PROTEIN YOBU-RELATED"/>
    <property type="match status" value="1"/>
</dbReference>
<dbReference type="InterPro" id="IPR010499">
    <property type="entry name" value="AraC_E-bd"/>
</dbReference>
<protein>
    <submittedName>
        <fullName evidence="2">Putative transcriptional regulator YdeE</fullName>
    </submittedName>
</protein>
<evidence type="ECO:0000313" key="2">
    <source>
        <dbReference type="EMBL" id="TWG39432.1"/>
    </source>
</evidence>
<dbReference type="InterPro" id="IPR029441">
    <property type="entry name" value="Cass2"/>
</dbReference>
<organism evidence="2 3">
    <name type="scientific">Acidovorax delafieldii</name>
    <name type="common">Pseudomonas delafieldii</name>
    <dbReference type="NCBI Taxonomy" id="47920"/>
    <lineage>
        <taxon>Bacteria</taxon>
        <taxon>Pseudomonadati</taxon>
        <taxon>Pseudomonadota</taxon>
        <taxon>Betaproteobacteria</taxon>
        <taxon>Burkholderiales</taxon>
        <taxon>Comamonadaceae</taxon>
        <taxon>Acidovorax</taxon>
    </lineage>
</organism>
<name>A0A561XTJ7_ACIDE</name>